<dbReference type="PANTHER" id="PTHR23501">
    <property type="entry name" value="MAJOR FACILITATOR SUPERFAMILY"/>
    <property type="match status" value="1"/>
</dbReference>
<evidence type="ECO:0000256" key="5">
    <source>
        <dbReference type="ARBA" id="ARBA00022989"/>
    </source>
</evidence>
<dbReference type="InterPro" id="IPR011701">
    <property type="entry name" value="MFS"/>
</dbReference>
<reference evidence="9 10" key="1">
    <citation type="journal article" date="2024" name="IMA Fungus">
        <title>IMA Genome - F19 : A genome assembly and annotation guide to empower mycologists, including annotated draft genome sequences of Ceratocystis pirilliformis, Diaporthe australafricana, Fusarium ophioides, Paecilomyces lecythidis, and Sporothrix stenoceras.</title>
        <authorList>
            <person name="Aylward J."/>
            <person name="Wilson A.M."/>
            <person name="Visagie C.M."/>
            <person name="Spraker J."/>
            <person name="Barnes I."/>
            <person name="Buitendag C."/>
            <person name="Ceriani C."/>
            <person name="Del Mar Angel L."/>
            <person name="du Plessis D."/>
            <person name="Fuchs T."/>
            <person name="Gasser K."/>
            <person name="Kramer D."/>
            <person name="Li W."/>
            <person name="Munsamy K."/>
            <person name="Piso A."/>
            <person name="Price J.L."/>
            <person name="Sonnekus B."/>
            <person name="Thomas C."/>
            <person name="van der Nest A."/>
            <person name="van Dijk A."/>
            <person name="van Heerden A."/>
            <person name="van Vuuren N."/>
            <person name="Yilmaz N."/>
            <person name="Duong T.A."/>
            <person name="van der Merwe N.A."/>
            <person name="Wingfield M.J."/>
            <person name="Wingfield B.D."/>
        </authorList>
    </citation>
    <scope>NUCLEOTIDE SEQUENCE [LARGE SCALE GENOMIC DNA]</scope>
    <source>
        <strain evidence="9 10">CMW 5346</strain>
    </source>
</reference>
<feature type="transmembrane region" description="Helical" evidence="8">
    <location>
        <begin position="396"/>
        <end position="415"/>
    </location>
</feature>
<dbReference type="Pfam" id="PF07690">
    <property type="entry name" value="MFS_1"/>
    <property type="match status" value="1"/>
</dbReference>
<feature type="transmembrane region" description="Helical" evidence="8">
    <location>
        <begin position="427"/>
        <end position="446"/>
    </location>
</feature>
<keyword evidence="10" id="KW-1185">Reference proteome</keyword>
<keyword evidence="6" id="KW-0406">Ion transport</keyword>
<feature type="transmembrane region" description="Helical" evidence="8">
    <location>
        <begin position="210"/>
        <end position="231"/>
    </location>
</feature>
<evidence type="ECO:0000256" key="7">
    <source>
        <dbReference type="ARBA" id="ARBA00023136"/>
    </source>
</evidence>
<feature type="transmembrane region" description="Helical" evidence="8">
    <location>
        <begin position="289"/>
        <end position="311"/>
    </location>
</feature>
<protein>
    <submittedName>
        <fullName evidence="9">Ferrioxamine B transporter</fullName>
    </submittedName>
</protein>
<feature type="transmembrane region" description="Helical" evidence="8">
    <location>
        <begin position="116"/>
        <end position="134"/>
    </location>
</feature>
<feature type="transmembrane region" description="Helical" evidence="8">
    <location>
        <begin position="53"/>
        <end position="72"/>
    </location>
</feature>
<keyword evidence="3" id="KW-0813">Transport</keyword>
<comment type="similarity">
    <text evidence="2">Belongs to the major facilitator superfamily.</text>
</comment>
<evidence type="ECO:0000313" key="9">
    <source>
        <dbReference type="EMBL" id="KAL1892383.1"/>
    </source>
</evidence>
<organism evidence="9 10">
    <name type="scientific">Sporothrix stenoceras</name>
    <dbReference type="NCBI Taxonomy" id="5173"/>
    <lineage>
        <taxon>Eukaryota</taxon>
        <taxon>Fungi</taxon>
        <taxon>Dikarya</taxon>
        <taxon>Ascomycota</taxon>
        <taxon>Pezizomycotina</taxon>
        <taxon>Sordariomycetes</taxon>
        <taxon>Sordariomycetidae</taxon>
        <taxon>Ophiostomatales</taxon>
        <taxon>Ophiostomataceae</taxon>
        <taxon>Sporothrix</taxon>
    </lineage>
</organism>
<name>A0ABR3YVU6_9PEZI</name>
<keyword evidence="5 8" id="KW-1133">Transmembrane helix</keyword>
<proteinExistence type="inferred from homology"/>
<feature type="transmembrane region" description="Helical" evidence="8">
    <location>
        <begin position="146"/>
        <end position="166"/>
    </location>
</feature>
<keyword evidence="7 8" id="KW-0472">Membrane</keyword>
<evidence type="ECO:0000256" key="4">
    <source>
        <dbReference type="ARBA" id="ARBA00022692"/>
    </source>
</evidence>
<evidence type="ECO:0000256" key="6">
    <source>
        <dbReference type="ARBA" id="ARBA00023065"/>
    </source>
</evidence>
<evidence type="ECO:0000256" key="2">
    <source>
        <dbReference type="ARBA" id="ARBA00008335"/>
    </source>
</evidence>
<feature type="transmembrane region" description="Helical" evidence="8">
    <location>
        <begin position="458"/>
        <end position="484"/>
    </location>
</feature>
<dbReference type="InterPro" id="IPR036259">
    <property type="entry name" value="MFS_trans_sf"/>
</dbReference>
<dbReference type="PANTHER" id="PTHR23501:SF92">
    <property type="entry name" value="GLUTATHIONE EXCHANGER 1-RELATED"/>
    <property type="match status" value="1"/>
</dbReference>
<dbReference type="SUPFAM" id="SSF103473">
    <property type="entry name" value="MFS general substrate transporter"/>
    <property type="match status" value="1"/>
</dbReference>
<feature type="transmembrane region" description="Helical" evidence="8">
    <location>
        <begin position="84"/>
        <end position="104"/>
    </location>
</feature>
<gene>
    <name evidence="9" type="primary">SIT1_2</name>
    <name evidence="9" type="ORF">Sste5346_007121</name>
</gene>
<feature type="transmembrane region" description="Helical" evidence="8">
    <location>
        <begin position="331"/>
        <end position="358"/>
    </location>
</feature>
<accession>A0ABR3YVU6</accession>
<feature type="transmembrane region" description="Helical" evidence="8">
    <location>
        <begin position="537"/>
        <end position="556"/>
    </location>
</feature>
<dbReference type="Proteomes" id="UP001583186">
    <property type="component" value="Unassembled WGS sequence"/>
</dbReference>
<dbReference type="EMBL" id="JAWCUI010000045">
    <property type="protein sequence ID" value="KAL1892383.1"/>
    <property type="molecule type" value="Genomic_DNA"/>
</dbReference>
<comment type="subcellular location">
    <subcellularLocation>
        <location evidence="1">Endomembrane system</location>
        <topology evidence="1">Multi-pass membrane protein</topology>
    </subcellularLocation>
</comment>
<dbReference type="Gene3D" id="1.20.1250.20">
    <property type="entry name" value="MFS general substrate transporter like domains"/>
    <property type="match status" value="2"/>
</dbReference>
<sequence>MDINGSKDEKHVTQPEETTVYDNDPAEAEVTEKLPGVIHMEAFRAAIKPWERWVLFFSMFLVGYAYGLDMLVRNTYQAYATSSYAQHSLLSTINVIRGVIAAVVQPLVAKLSDQVGRLRLFVCVTVLYVVGTIIETCSHNVQSFAAGALLYQIGYTCSLLLLEIIIADITSIKTRVFFVFIPNMPYLINAWISGNVTAAVLGTTTWQWGIGMWCIIYPVCTLPFIATMAIVGRRASKTMPKTTAGRTPLMSLLQDMFWKLDMIGIFLLTASLSLTLIPLTLAGGETKKWQTAGILTPLILGILVTPVFVWWERRAQVPIMPLYLLQNRGIWGALGLATFMTFSYATQADYLFTVLLVAFDFDINAATRVASVYSFCAVVGGVSLGLVIMKVRRFRPFIHGGIFLWLVAYGILYYYRGGAASSSQAGVIAGQVLLGLAGGFFPYPNMALAQSLAKHEDIAVITGLLLTVNNVGVALGGCVSGAIWTQTLYQQLAKDLASNPSLASQVYASPLTVVPYYPVGTPERDAIIHSYRYIQRLLNITGMCLVLPMLAFSLLLPNIRLGKKQK</sequence>
<evidence type="ECO:0000313" key="10">
    <source>
        <dbReference type="Proteomes" id="UP001583186"/>
    </source>
</evidence>
<evidence type="ECO:0000256" key="1">
    <source>
        <dbReference type="ARBA" id="ARBA00004127"/>
    </source>
</evidence>
<feature type="transmembrane region" description="Helical" evidence="8">
    <location>
        <begin position="256"/>
        <end position="277"/>
    </location>
</feature>
<evidence type="ECO:0000256" key="3">
    <source>
        <dbReference type="ARBA" id="ARBA00022448"/>
    </source>
</evidence>
<feature type="transmembrane region" description="Helical" evidence="8">
    <location>
        <begin position="370"/>
        <end position="389"/>
    </location>
</feature>
<feature type="transmembrane region" description="Helical" evidence="8">
    <location>
        <begin position="186"/>
        <end position="204"/>
    </location>
</feature>
<evidence type="ECO:0000256" key="8">
    <source>
        <dbReference type="SAM" id="Phobius"/>
    </source>
</evidence>
<comment type="caution">
    <text evidence="9">The sequence shown here is derived from an EMBL/GenBank/DDBJ whole genome shotgun (WGS) entry which is preliminary data.</text>
</comment>
<keyword evidence="4 8" id="KW-0812">Transmembrane</keyword>